<protein>
    <submittedName>
        <fullName evidence="1">Uncharacterized protein</fullName>
    </submittedName>
</protein>
<sequence length="160" mass="17906">MKGLEAETVRETERVQFLRVRENFWIVARSATGKAEGRAGEGRRPEVSPQPQEDVRGNFLNRYDYISFLISIYIQEIPTDTPFSGVFLCFSLTFHSPGAFCFLHATLRAREPFRSGYASAPNHSSSLTSKVHGVESEPDQAGAVHFLTASKPRGWKKNGL</sequence>
<accession>A0A0T5NQ44</accession>
<dbReference type="PATRIC" id="fig|1641875.4.peg.2186"/>
<dbReference type="RefSeq" id="WP_057795965.1">
    <property type="nucleotide sequence ID" value="NZ_LAXJ01000024.1"/>
</dbReference>
<comment type="caution">
    <text evidence="1">The sequence shown here is derived from an EMBL/GenBank/DDBJ whole genome shotgun (WGS) entry which is preliminary data.</text>
</comment>
<proteinExistence type="predicted"/>
<name>A0A0T5NQ44_9RHOB</name>
<evidence type="ECO:0000313" key="2">
    <source>
        <dbReference type="Proteomes" id="UP000051295"/>
    </source>
</evidence>
<evidence type="ECO:0000313" key="1">
    <source>
        <dbReference type="EMBL" id="KRS11034.1"/>
    </source>
</evidence>
<organism evidence="1 2">
    <name type="scientific">Roseovarius atlanticus</name>
    <dbReference type="NCBI Taxonomy" id="1641875"/>
    <lineage>
        <taxon>Bacteria</taxon>
        <taxon>Pseudomonadati</taxon>
        <taxon>Pseudomonadota</taxon>
        <taxon>Alphaproteobacteria</taxon>
        <taxon>Rhodobacterales</taxon>
        <taxon>Roseobacteraceae</taxon>
        <taxon>Roseovarius</taxon>
    </lineage>
</organism>
<gene>
    <name evidence="1" type="ORF">XM53_18315</name>
</gene>
<keyword evidence="2" id="KW-1185">Reference proteome</keyword>
<dbReference type="AlphaFoldDB" id="A0A0T5NQ44"/>
<reference evidence="1 2" key="1">
    <citation type="submission" date="2015-04" db="EMBL/GenBank/DDBJ databases">
        <title>The draft genome sequence of Roseovarius sp.R12b.</title>
        <authorList>
            <person name="Li G."/>
            <person name="Lai Q."/>
            <person name="Shao Z."/>
            <person name="Yan P."/>
        </authorList>
    </citation>
    <scope>NUCLEOTIDE SEQUENCE [LARGE SCALE GENOMIC DNA]</scope>
    <source>
        <strain evidence="1 2">R12B</strain>
    </source>
</reference>
<dbReference type="Proteomes" id="UP000051295">
    <property type="component" value="Unassembled WGS sequence"/>
</dbReference>
<dbReference type="EMBL" id="LAXJ01000024">
    <property type="protein sequence ID" value="KRS11034.1"/>
    <property type="molecule type" value="Genomic_DNA"/>
</dbReference>